<evidence type="ECO:0000256" key="2">
    <source>
        <dbReference type="ARBA" id="ARBA00022801"/>
    </source>
</evidence>
<dbReference type="GO" id="GO:0004386">
    <property type="term" value="F:helicase activity"/>
    <property type="evidence" value="ECO:0007669"/>
    <property type="project" value="UniProtKB-KW"/>
</dbReference>
<name>A0AAE0AHI0_9ROSI</name>
<dbReference type="Pfam" id="PF23445">
    <property type="entry name" value="WHD_SNRNP200"/>
    <property type="match status" value="1"/>
</dbReference>
<dbReference type="InterPro" id="IPR057842">
    <property type="entry name" value="WH_MER3"/>
</dbReference>
<dbReference type="GO" id="GO:0005524">
    <property type="term" value="F:ATP binding"/>
    <property type="evidence" value="ECO:0007669"/>
    <property type="project" value="UniProtKB-KW"/>
</dbReference>
<evidence type="ECO:0000256" key="1">
    <source>
        <dbReference type="ARBA" id="ARBA00022741"/>
    </source>
</evidence>
<dbReference type="SUPFAM" id="SSF52540">
    <property type="entry name" value="P-loop containing nucleoside triphosphate hydrolases"/>
    <property type="match status" value="1"/>
</dbReference>
<dbReference type="EMBL" id="JANJYJ010000004">
    <property type="protein sequence ID" value="KAK3217850.1"/>
    <property type="molecule type" value="Genomic_DNA"/>
</dbReference>
<evidence type="ECO:0000256" key="3">
    <source>
        <dbReference type="ARBA" id="ARBA00022806"/>
    </source>
</evidence>
<dbReference type="InterPro" id="IPR050474">
    <property type="entry name" value="Hel308_SKI2-like"/>
</dbReference>
<evidence type="ECO:0000313" key="6">
    <source>
        <dbReference type="EMBL" id="KAK3217850.1"/>
    </source>
</evidence>
<keyword evidence="7" id="KW-1185">Reference proteome</keyword>
<reference evidence="6" key="1">
    <citation type="journal article" date="2023" name="Plant J.">
        <title>Genome sequences and population genomics provide insights into the demographic history, inbreeding, and mutation load of two 'living fossil' tree species of Dipteronia.</title>
        <authorList>
            <person name="Feng Y."/>
            <person name="Comes H.P."/>
            <person name="Chen J."/>
            <person name="Zhu S."/>
            <person name="Lu R."/>
            <person name="Zhang X."/>
            <person name="Li P."/>
            <person name="Qiu J."/>
            <person name="Olsen K.M."/>
            <person name="Qiu Y."/>
        </authorList>
    </citation>
    <scope>NUCLEOTIDE SEQUENCE</scope>
    <source>
        <strain evidence="6">NBL</strain>
    </source>
</reference>
<keyword evidence="2" id="KW-0378">Hydrolase</keyword>
<dbReference type="PANTHER" id="PTHR47961">
    <property type="entry name" value="DNA POLYMERASE THETA, PUTATIVE (AFU_ORTHOLOGUE AFUA_1G05260)-RELATED"/>
    <property type="match status" value="1"/>
</dbReference>
<dbReference type="Gene3D" id="1.10.10.10">
    <property type="entry name" value="Winged helix-like DNA-binding domain superfamily/Winged helix DNA-binding domain"/>
    <property type="match status" value="1"/>
</dbReference>
<keyword evidence="1" id="KW-0547">Nucleotide-binding</keyword>
<gene>
    <name evidence="6" type="ORF">Dsin_011820</name>
</gene>
<keyword evidence="4" id="KW-0067">ATP-binding</keyword>
<dbReference type="GO" id="GO:0016787">
    <property type="term" value="F:hydrolase activity"/>
    <property type="evidence" value="ECO:0007669"/>
    <property type="project" value="UniProtKB-KW"/>
</dbReference>
<accession>A0AAE0AHI0</accession>
<dbReference type="GO" id="GO:0005634">
    <property type="term" value="C:nucleus"/>
    <property type="evidence" value="ECO:0007669"/>
    <property type="project" value="TreeGrafter"/>
</dbReference>
<comment type="caution">
    <text evidence="6">The sequence shown here is derived from an EMBL/GenBank/DDBJ whole genome shotgun (WGS) entry which is preliminary data.</text>
</comment>
<keyword evidence="3" id="KW-0347">Helicase</keyword>
<evidence type="ECO:0000256" key="4">
    <source>
        <dbReference type="ARBA" id="ARBA00022840"/>
    </source>
</evidence>
<evidence type="ECO:0000259" key="5">
    <source>
        <dbReference type="Pfam" id="PF23445"/>
    </source>
</evidence>
<dbReference type="AlphaFoldDB" id="A0AAE0AHI0"/>
<proteinExistence type="predicted"/>
<dbReference type="InterPro" id="IPR036388">
    <property type="entry name" value="WH-like_DNA-bd_sf"/>
</dbReference>
<feature type="domain" description="MER3 helicase-like winged helix" evidence="5">
    <location>
        <begin position="176"/>
        <end position="207"/>
    </location>
</feature>
<organism evidence="6 7">
    <name type="scientific">Dipteronia sinensis</name>
    <dbReference type="NCBI Taxonomy" id="43782"/>
    <lineage>
        <taxon>Eukaryota</taxon>
        <taxon>Viridiplantae</taxon>
        <taxon>Streptophyta</taxon>
        <taxon>Embryophyta</taxon>
        <taxon>Tracheophyta</taxon>
        <taxon>Spermatophyta</taxon>
        <taxon>Magnoliopsida</taxon>
        <taxon>eudicotyledons</taxon>
        <taxon>Gunneridae</taxon>
        <taxon>Pentapetalae</taxon>
        <taxon>rosids</taxon>
        <taxon>malvids</taxon>
        <taxon>Sapindales</taxon>
        <taxon>Sapindaceae</taxon>
        <taxon>Hippocastanoideae</taxon>
        <taxon>Acereae</taxon>
        <taxon>Dipteronia</taxon>
    </lineage>
</organism>
<dbReference type="Proteomes" id="UP001281410">
    <property type="component" value="Unassembled WGS sequence"/>
</dbReference>
<dbReference type="Gene3D" id="3.40.50.300">
    <property type="entry name" value="P-loop containing nucleotide triphosphate hydrolases"/>
    <property type="match status" value="1"/>
</dbReference>
<dbReference type="PANTHER" id="PTHR47961:SF4">
    <property type="entry name" value="ACTIVATING SIGNAL COINTEGRATOR 1 COMPLEX SUBUNIT 3"/>
    <property type="match status" value="1"/>
</dbReference>
<dbReference type="InterPro" id="IPR027417">
    <property type="entry name" value="P-loop_NTPase"/>
</dbReference>
<protein>
    <recommendedName>
        <fullName evidence="5">MER3 helicase-like winged helix domain-containing protein</fullName>
    </recommendedName>
</protein>
<sequence length="207" mass="23201">MAVAAGKHGQVLIFVHLKKETSKTALAIRDTALDKDTLGRFFKEDNMIRCEILQSHTDLVKSNLKDLQPYGFAIHHAGMTRGDHLLVENLFAGGHVQVLVSTGTLVWEVNLPAHTVIVKVTQIYNPEKGDWTEISPLDAWCAGRPQYDSHWEGIVITGHDQLRYYLSLMNHQLPIESQFVSKLTDQLNAEIVLGTIPHVKEACNWIG</sequence>
<evidence type="ECO:0000313" key="7">
    <source>
        <dbReference type="Proteomes" id="UP001281410"/>
    </source>
</evidence>